<evidence type="ECO:0000313" key="3">
    <source>
        <dbReference type="Proteomes" id="UP000024376"/>
    </source>
</evidence>
<evidence type="ECO:0000256" key="1">
    <source>
        <dbReference type="SAM" id="MobiDB-lite"/>
    </source>
</evidence>
<accession>A0A024S638</accession>
<dbReference type="OrthoDB" id="3492129at2759"/>
<name>A0A024S638_HYPJR</name>
<evidence type="ECO:0000313" key="2">
    <source>
        <dbReference type="EMBL" id="ETS00815.1"/>
    </source>
</evidence>
<reference evidence="3" key="1">
    <citation type="journal article" date="2013" name="Ind. Biotechnol.">
        <title>Comparative genomics analysis of Trichoderma reesei strains.</title>
        <authorList>
            <person name="Koike H."/>
            <person name="Aerts A."/>
            <person name="LaButti K."/>
            <person name="Grigoriev I.V."/>
            <person name="Baker S.E."/>
        </authorList>
    </citation>
    <scope>NUCLEOTIDE SEQUENCE [LARGE SCALE GENOMIC DNA]</scope>
    <source>
        <strain evidence="3">ATCC 56765 / BCRC 32924 / NRRL 11460 / Rut C-30</strain>
    </source>
</reference>
<dbReference type="HOGENOM" id="CLU_883361_0_0_1"/>
<dbReference type="Proteomes" id="UP000024376">
    <property type="component" value="Unassembled WGS sequence"/>
</dbReference>
<feature type="compositionally biased region" description="Polar residues" evidence="1">
    <location>
        <begin position="108"/>
        <end position="119"/>
    </location>
</feature>
<proteinExistence type="predicted"/>
<gene>
    <name evidence="2" type="ORF">M419DRAFT_25372</name>
</gene>
<dbReference type="EMBL" id="KI911150">
    <property type="protein sequence ID" value="ETS00815.1"/>
    <property type="molecule type" value="Genomic_DNA"/>
</dbReference>
<dbReference type="AlphaFoldDB" id="A0A024S638"/>
<feature type="compositionally biased region" description="Low complexity" evidence="1">
    <location>
        <begin position="92"/>
        <end position="103"/>
    </location>
</feature>
<protein>
    <submittedName>
        <fullName evidence="2">Uncharacterized protein</fullName>
    </submittedName>
</protein>
<dbReference type="KEGG" id="trr:M419DRAFT_25372"/>
<feature type="region of interest" description="Disordered" evidence="1">
    <location>
        <begin position="92"/>
        <end position="119"/>
    </location>
</feature>
<sequence length="315" mass="34977">MFRFRCVQPIYTIYPNRPPRPLTRLSDGIFVSRPPTPPPRGLSEAELVRWYRYRQVEDMQDYLWTLWTDGRHRLGRLADAHVLVRALPLAGASSPTASPSEAPDVPASSLSSPTSMTPKSLSLRAIVRPQSGQPFGLKREFDLDALRETISEPPHDISPAKFDLRECLSWVRPLNGSRRASWPAAAAASASSIEEDDVAGERRAAKIVKPSAPVQAHGLSSMSVGVPIHLDYARATLPALAAIIMSDRVKRGDTIDLALPHPEAWPETVAYIYLGRVEFLNAETEKNVIYLGGKVGRGRYARNGLKFFDYQSTFF</sequence>
<organism evidence="2 3">
    <name type="scientific">Hypocrea jecorina (strain ATCC 56765 / BCRC 32924 / NRRL 11460 / Rut C-30)</name>
    <name type="common">Trichoderma reesei</name>
    <dbReference type="NCBI Taxonomy" id="1344414"/>
    <lineage>
        <taxon>Eukaryota</taxon>
        <taxon>Fungi</taxon>
        <taxon>Dikarya</taxon>
        <taxon>Ascomycota</taxon>
        <taxon>Pezizomycotina</taxon>
        <taxon>Sordariomycetes</taxon>
        <taxon>Hypocreomycetidae</taxon>
        <taxon>Hypocreales</taxon>
        <taxon>Hypocreaceae</taxon>
        <taxon>Trichoderma</taxon>
    </lineage>
</organism>